<dbReference type="SUPFAM" id="SSF52833">
    <property type="entry name" value="Thioredoxin-like"/>
    <property type="match status" value="1"/>
</dbReference>
<keyword evidence="3" id="KW-0676">Redox-active center</keyword>
<dbReference type="PANTHER" id="PTHR45663:SF11">
    <property type="entry name" value="GEO12009P1"/>
    <property type="match status" value="1"/>
</dbReference>
<proteinExistence type="inferred from homology"/>
<feature type="domain" description="Thioredoxin" evidence="4">
    <location>
        <begin position="9"/>
        <end position="126"/>
    </location>
</feature>
<protein>
    <submittedName>
        <fullName evidence="5">Thiol reductase thioredoxin</fullName>
    </submittedName>
</protein>
<dbReference type="InterPro" id="IPR013766">
    <property type="entry name" value="Thioredoxin_domain"/>
</dbReference>
<sequence length="127" mass="14746">MIILLCIAIFIEKKQDRIAEKDYYSNTISFSDLRKNIGDKKEQIVYFYQTSCIHCKKVSPIIVPLAKKLGIDMKVINIENVDSVWDEYNIVGTPTIIHFKDGKEKGRISGENSSREFKKWFAQIKVK</sequence>
<dbReference type="PANTHER" id="PTHR45663">
    <property type="entry name" value="GEO12009P1"/>
    <property type="match status" value="1"/>
</dbReference>
<name>A0A9X6B281_BACCE</name>
<dbReference type="Gene3D" id="3.40.30.10">
    <property type="entry name" value="Glutaredoxin"/>
    <property type="match status" value="1"/>
</dbReference>
<comment type="similarity">
    <text evidence="1">Belongs to the thioredoxin family.</text>
</comment>
<evidence type="ECO:0000313" key="6">
    <source>
        <dbReference type="Proteomes" id="UP000190641"/>
    </source>
</evidence>
<dbReference type="GO" id="GO:0045454">
    <property type="term" value="P:cell redox homeostasis"/>
    <property type="evidence" value="ECO:0007669"/>
    <property type="project" value="TreeGrafter"/>
</dbReference>
<evidence type="ECO:0000313" key="5">
    <source>
        <dbReference type="EMBL" id="OOR69499.1"/>
    </source>
</evidence>
<keyword evidence="2" id="KW-1015">Disulfide bond</keyword>
<dbReference type="CDD" id="cd02947">
    <property type="entry name" value="TRX_family"/>
    <property type="match status" value="1"/>
</dbReference>
<evidence type="ECO:0000256" key="2">
    <source>
        <dbReference type="ARBA" id="ARBA00023157"/>
    </source>
</evidence>
<reference evidence="5 6" key="1">
    <citation type="submission" date="2017-01" db="EMBL/GenBank/DDBJ databases">
        <title>Bacillus cereus isolates.</title>
        <authorList>
            <person name="Beno S.M."/>
        </authorList>
    </citation>
    <scope>NUCLEOTIDE SEQUENCE [LARGE SCALE GENOMIC DNA]</scope>
    <source>
        <strain evidence="5 6">FSL K6-1030</strain>
    </source>
</reference>
<dbReference type="GO" id="GO:0015035">
    <property type="term" value="F:protein-disulfide reductase activity"/>
    <property type="evidence" value="ECO:0007669"/>
    <property type="project" value="TreeGrafter"/>
</dbReference>
<dbReference type="InterPro" id="IPR036249">
    <property type="entry name" value="Thioredoxin-like_sf"/>
</dbReference>
<organism evidence="5 6">
    <name type="scientific">Bacillus cereus</name>
    <dbReference type="NCBI Taxonomy" id="1396"/>
    <lineage>
        <taxon>Bacteria</taxon>
        <taxon>Bacillati</taxon>
        <taxon>Bacillota</taxon>
        <taxon>Bacilli</taxon>
        <taxon>Bacillales</taxon>
        <taxon>Bacillaceae</taxon>
        <taxon>Bacillus</taxon>
        <taxon>Bacillus cereus group</taxon>
    </lineage>
</organism>
<dbReference type="Proteomes" id="UP000190641">
    <property type="component" value="Unassembled WGS sequence"/>
</dbReference>
<evidence type="ECO:0000256" key="1">
    <source>
        <dbReference type="ARBA" id="ARBA00008987"/>
    </source>
</evidence>
<dbReference type="AlphaFoldDB" id="A0A9X6B281"/>
<gene>
    <name evidence="5" type="ORF">BLX06_34685</name>
</gene>
<dbReference type="PROSITE" id="PS51352">
    <property type="entry name" value="THIOREDOXIN_2"/>
    <property type="match status" value="1"/>
</dbReference>
<evidence type="ECO:0000259" key="4">
    <source>
        <dbReference type="PROSITE" id="PS51352"/>
    </source>
</evidence>
<evidence type="ECO:0000256" key="3">
    <source>
        <dbReference type="ARBA" id="ARBA00023284"/>
    </source>
</evidence>
<dbReference type="EMBL" id="MUAU01000385">
    <property type="protein sequence ID" value="OOR69499.1"/>
    <property type="molecule type" value="Genomic_DNA"/>
</dbReference>
<comment type="caution">
    <text evidence="5">The sequence shown here is derived from an EMBL/GenBank/DDBJ whole genome shotgun (WGS) entry which is preliminary data.</text>
</comment>
<dbReference type="GO" id="GO:0005829">
    <property type="term" value="C:cytosol"/>
    <property type="evidence" value="ECO:0007669"/>
    <property type="project" value="TreeGrafter"/>
</dbReference>
<accession>A0A9X6B281</accession>
<dbReference type="Pfam" id="PF00085">
    <property type="entry name" value="Thioredoxin"/>
    <property type="match status" value="1"/>
</dbReference>